<comment type="similarity">
    <text evidence="5">Belongs to the purine/pyrimidine phosphoribosyltransferase family.</text>
</comment>
<comment type="pathway">
    <text evidence="4">Purine metabolism; AMP biosynthesis via salvage pathway; AMP from adenine: step 1/1.</text>
</comment>
<evidence type="ECO:0000256" key="10">
    <source>
        <dbReference type="ARBA" id="ARBA00022676"/>
    </source>
</evidence>
<evidence type="ECO:0000256" key="11">
    <source>
        <dbReference type="ARBA" id="ARBA00022679"/>
    </source>
</evidence>
<keyword evidence="9" id="KW-0963">Cytoplasm</keyword>
<keyword evidence="15" id="KW-1185">Reference proteome</keyword>
<keyword evidence="12" id="KW-0660">Purine salvage</keyword>
<dbReference type="NCBIfam" id="NF002636">
    <property type="entry name" value="PRK02304.1-5"/>
    <property type="match status" value="1"/>
</dbReference>
<dbReference type="PANTHER" id="PTHR32315">
    <property type="entry name" value="ADENINE PHOSPHORIBOSYLTRANSFERASE"/>
    <property type="match status" value="1"/>
</dbReference>
<dbReference type="InterPro" id="IPR029057">
    <property type="entry name" value="PRTase-like"/>
</dbReference>
<dbReference type="Gene3D" id="3.40.50.2020">
    <property type="match status" value="1"/>
</dbReference>
<accession>A0A9Q1IFJ0</accession>
<dbReference type="NCBIfam" id="NF002634">
    <property type="entry name" value="PRK02304.1-3"/>
    <property type="match status" value="1"/>
</dbReference>
<dbReference type="PANTHER" id="PTHR32315:SF3">
    <property type="entry name" value="ADENINE PHOSPHORIBOSYLTRANSFERASE"/>
    <property type="match status" value="1"/>
</dbReference>
<evidence type="ECO:0000256" key="1">
    <source>
        <dbReference type="ARBA" id="ARBA00000868"/>
    </source>
</evidence>
<sequence length="232" mass="25427">MATRYEKREAGINRSEIRAFTDFPSKGIVFRDICPILKDPEALAAIIDLFEERVRETCPGVELVVGLDARGFLFGPLLAQRLRVGFVLVRKKGKLPGPTASVAYTLEYGQAEAEIQEDAVEAGQKVVIIDDLLATGGTLYATCELMKKQKAKVLGCLVVIELKDLKGAGPNRTRVRVLPWSSTEGPLAPGGCSAFRSIPLRSWEHSFIPDVPAILNTFSTTTLRSTFLSSFR</sequence>
<dbReference type="CDD" id="cd06223">
    <property type="entry name" value="PRTases_typeI"/>
    <property type="match status" value="1"/>
</dbReference>
<dbReference type="GO" id="GO:0016208">
    <property type="term" value="F:AMP binding"/>
    <property type="evidence" value="ECO:0007669"/>
    <property type="project" value="TreeGrafter"/>
</dbReference>
<evidence type="ECO:0000256" key="6">
    <source>
        <dbReference type="ARBA" id="ARBA00011738"/>
    </source>
</evidence>
<dbReference type="HAMAP" id="MF_00004">
    <property type="entry name" value="Aden_phosphoribosyltr"/>
    <property type="match status" value="1"/>
</dbReference>
<dbReference type="OrthoDB" id="363185at2759"/>
<dbReference type="Pfam" id="PF00156">
    <property type="entry name" value="Pribosyltran"/>
    <property type="match status" value="1"/>
</dbReference>
<dbReference type="NCBIfam" id="TIGR01090">
    <property type="entry name" value="apt"/>
    <property type="match status" value="1"/>
</dbReference>
<evidence type="ECO:0000256" key="5">
    <source>
        <dbReference type="ARBA" id="ARBA00008391"/>
    </source>
</evidence>
<evidence type="ECO:0000256" key="4">
    <source>
        <dbReference type="ARBA" id="ARBA00004659"/>
    </source>
</evidence>
<evidence type="ECO:0000256" key="8">
    <source>
        <dbReference type="ARBA" id="ARBA00017366"/>
    </source>
</evidence>
<dbReference type="EMBL" id="JAINUF010000016">
    <property type="protein sequence ID" value="KAJ8339943.1"/>
    <property type="molecule type" value="Genomic_DNA"/>
</dbReference>
<evidence type="ECO:0000256" key="3">
    <source>
        <dbReference type="ARBA" id="ARBA00004496"/>
    </source>
</evidence>
<evidence type="ECO:0000256" key="9">
    <source>
        <dbReference type="ARBA" id="ARBA00022490"/>
    </source>
</evidence>
<dbReference type="SUPFAM" id="SSF53271">
    <property type="entry name" value="PRTase-like"/>
    <property type="match status" value="1"/>
</dbReference>
<dbReference type="AlphaFoldDB" id="A0A9Q1IFJ0"/>
<dbReference type="InterPro" id="IPR050054">
    <property type="entry name" value="UPRTase/APRTase"/>
</dbReference>
<dbReference type="GO" id="GO:0006168">
    <property type="term" value="P:adenine salvage"/>
    <property type="evidence" value="ECO:0007669"/>
    <property type="project" value="InterPro"/>
</dbReference>
<dbReference type="GO" id="GO:0044209">
    <property type="term" value="P:AMP salvage"/>
    <property type="evidence" value="ECO:0007669"/>
    <property type="project" value="TreeGrafter"/>
</dbReference>
<dbReference type="EC" id="2.4.2.7" evidence="7"/>
<dbReference type="GO" id="GO:0005737">
    <property type="term" value="C:cytoplasm"/>
    <property type="evidence" value="ECO:0007669"/>
    <property type="project" value="UniProtKB-SubCell"/>
</dbReference>
<dbReference type="FunFam" id="3.40.50.2020:FF:000004">
    <property type="entry name" value="Adenine phosphoribosyltransferase"/>
    <property type="match status" value="1"/>
</dbReference>
<gene>
    <name evidence="14" type="ORF">SKAU_G00345760</name>
</gene>
<comment type="catalytic activity">
    <reaction evidence="1">
        <text>AMP + diphosphate = 5-phospho-alpha-D-ribose 1-diphosphate + adenine</text>
        <dbReference type="Rhea" id="RHEA:16609"/>
        <dbReference type="ChEBI" id="CHEBI:16708"/>
        <dbReference type="ChEBI" id="CHEBI:33019"/>
        <dbReference type="ChEBI" id="CHEBI:58017"/>
        <dbReference type="ChEBI" id="CHEBI:456215"/>
        <dbReference type="EC" id="2.4.2.7"/>
    </reaction>
</comment>
<protein>
    <recommendedName>
        <fullName evidence="8">Adenine phosphoribosyltransferase</fullName>
        <ecNumber evidence="7">2.4.2.7</ecNumber>
    </recommendedName>
</protein>
<dbReference type="InterPro" id="IPR005764">
    <property type="entry name" value="Ade_phspho_trans"/>
</dbReference>
<keyword evidence="11" id="KW-0808">Transferase</keyword>
<evidence type="ECO:0000256" key="7">
    <source>
        <dbReference type="ARBA" id="ARBA00011893"/>
    </source>
</evidence>
<dbReference type="GO" id="GO:0006166">
    <property type="term" value="P:purine ribonucleoside salvage"/>
    <property type="evidence" value="ECO:0007669"/>
    <property type="project" value="UniProtKB-KW"/>
</dbReference>
<dbReference type="GO" id="GO:0003999">
    <property type="term" value="F:adenine phosphoribosyltransferase activity"/>
    <property type="evidence" value="ECO:0007669"/>
    <property type="project" value="UniProtKB-EC"/>
</dbReference>
<name>A0A9Q1IFJ0_SYNKA</name>
<reference evidence="14" key="1">
    <citation type="journal article" date="2023" name="Science">
        <title>Genome structures resolve the early diversification of teleost fishes.</title>
        <authorList>
            <person name="Parey E."/>
            <person name="Louis A."/>
            <person name="Montfort J."/>
            <person name="Bouchez O."/>
            <person name="Roques C."/>
            <person name="Iampietro C."/>
            <person name="Lluch J."/>
            <person name="Castinel A."/>
            <person name="Donnadieu C."/>
            <person name="Desvignes T."/>
            <person name="Floi Bucao C."/>
            <person name="Jouanno E."/>
            <person name="Wen M."/>
            <person name="Mejri S."/>
            <person name="Dirks R."/>
            <person name="Jansen H."/>
            <person name="Henkel C."/>
            <person name="Chen W.J."/>
            <person name="Zahm M."/>
            <person name="Cabau C."/>
            <person name="Klopp C."/>
            <person name="Thompson A.W."/>
            <person name="Robinson-Rechavi M."/>
            <person name="Braasch I."/>
            <person name="Lecointre G."/>
            <person name="Bobe J."/>
            <person name="Postlethwait J.H."/>
            <person name="Berthelot C."/>
            <person name="Roest Crollius H."/>
            <person name="Guiguen Y."/>
        </authorList>
    </citation>
    <scope>NUCLEOTIDE SEQUENCE</scope>
    <source>
        <strain evidence="14">WJC10195</strain>
    </source>
</reference>
<evidence type="ECO:0000313" key="15">
    <source>
        <dbReference type="Proteomes" id="UP001152622"/>
    </source>
</evidence>
<dbReference type="Proteomes" id="UP001152622">
    <property type="component" value="Chromosome 16"/>
</dbReference>
<evidence type="ECO:0000313" key="14">
    <source>
        <dbReference type="EMBL" id="KAJ8339943.1"/>
    </source>
</evidence>
<evidence type="ECO:0000256" key="2">
    <source>
        <dbReference type="ARBA" id="ARBA00003968"/>
    </source>
</evidence>
<evidence type="ECO:0000256" key="12">
    <source>
        <dbReference type="ARBA" id="ARBA00022726"/>
    </source>
</evidence>
<comment type="subunit">
    <text evidence="6">Homodimer.</text>
</comment>
<comment type="subcellular location">
    <subcellularLocation>
        <location evidence="3">Cytoplasm</location>
    </subcellularLocation>
</comment>
<organism evidence="14 15">
    <name type="scientific">Synaphobranchus kaupii</name>
    <name type="common">Kaup's arrowtooth eel</name>
    <dbReference type="NCBI Taxonomy" id="118154"/>
    <lineage>
        <taxon>Eukaryota</taxon>
        <taxon>Metazoa</taxon>
        <taxon>Chordata</taxon>
        <taxon>Craniata</taxon>
        <taxon>Vertebrata</taxon>
        <taxon>Euteleostomi</taxon>
        <taxon>Actinopterygii</taxon>
        <taxon>Neopterygii</taxon>
        <taxon>Teleostei</taxon>
        <taxon>Anguilliformes</taxon>
        <taxon>Synaphobranchidae</taxon>
        <taxon>Synaphobranchus</taxon>
    </lineage>
</organism>
<comment type="caution">
    <text evidence="14">The sequence shown here is derived from an EMBL/GenBank/DDBJ whole genome shotgun (WGS) entry which is preliminary data.</text>
</comment>
<comment type="function">
    <text evidence="2">Catalyzes a salvage reaction resulting in the formation of AMP, that is energically less costly than de novo synthesis.</text>
</comment>
<dbReference type="InterPro" id="IPR000836">
    <property type="entry name" value="PRTase_dom"/>
</dbReference>
<keyword evidence="10" id="KW-0328">Glycosyltransferase</keyword>
<proteinExistence type="inferred from homology"/>
<dbReference type="GO" id="GO:0002055">
    <property type="term" value="F:adenine binding"/>
    <property type="evidence" value="ECO:0007669"/>
    <property type="project" value="TreeGrafter"/>
</dbReference>
<evidence type="ECO:0000259" key="13">
    <source>
        <dbReference type="Pfam" id="PF00156"/>
    </source>
</evidence>
<feature type="domain" description="Phosphoribosyltransferase" evidence="13">
    <location>
        <begin position="36"/>
        <end position="163"/>
    </location>
</feature>